<sequence length="130" mass="15366">MTYDLIFFSTNKFKTKISHLCAVSDFLKFSNHSRFWRPYYDEFSILLPLLQCCVFRLSTFNRLYHSYVGQKRLSDLMRESMANDPLAPVLPESHLKAMDRRVAHILQTVRSCERTNGPQLIFHDDLMDMP</sequence>
<evidence type="ECO:0000256" key="5">
    <source>
        <dbReference type="ARBA" id="ARBA00023180"/>
    </source>
</evidence>
<dbReference type="Pfam" id="PF06702">
    <property type="entry name" value="Fam20C"/>
    <property type="match status" value="1"/>
</dbReference>
<dbReference type="EMBL" id="BGPR01002657">
    <property type="protein sequence ID" value="GBM77007.1"/>
    <property type="molecule type" value="Genomic_DNA"/>
</dbReference>
<organism evidence="7 8">
    <name type="scientific">Araneus ventricosus</name>
    <name type="common">Orbweaver spider</name>
    <name type="synonym">Epeira ventricosa</name>
    <dbReference type="NCBI Taxonomy" id="182803"/>
    <lineage>
        <taxon>Eukaryota</taxon>
        <taxon>Metazoa</taxon>
        <taxon>Ecdysozoa</taxon>
        <taxon>Arthropoda</taxon>
        <taxon>Chelicerata</taxon>
        <taxon>Arachnida</taxon>
        <taxon>Araneae</taxon>
        <taxon>Araneomorphae</taxon>
        <taxon>Entelegynae</taxon>
        <taxon>Araneoidea</taxon>
        <taxon>Araneidae</taxon>
        <taxon>Araneus</taxon>
    </lineage>
</organism>
<evidence type="ECO:0000259" key="6">
    <source>
        <dbReference type="Pfam" id="PF06702"/>
    </source>
</evidence>
<dbReference type="Proteomes" id="UP000499080">
    <property type="component" value="Unassembled WGS sequence"/>
</dbReference>
<comment type="caution">
    <text evidence="7">The sequence shown here is derived from an EMBL/GenBank/DDBJ whole genome shotgun (WGS) entry which is preliminary data.</text>
</comment>
<dbReference type="InterPro" id="IPR009581">
    <property type="entry name" value="FAM20_C"/>
</dbReference>
<dbReference type="OrthoDB" id="8583677at2759"/>
<evidence type="ECO:0000256" key="3">
    <source>
        <dbReference type="ARBA" id="ARBA00023034"/>
    </source>
</evidence>
<dbReference type="GO" id="GO:0005794">
    <property type="term" value="C:Golgi apparatus"/>
    <property type="evidence" value="ECO:0007669"/>
    <property type="project" value="UniProtKB-SubCell"/>
</dbReference>
<comment type="similarity">
    <text evidence="2">Belongs to the FAM20 family.</text>
</comment>
<evidence type="ECO:0000313" key="8">
    <source>
        <dbReference type="Proteomes" id="UP000499080"/>
    </source>
</evidence>
<accession>A0A4Y2IGV5</accession>
<keyword evidence="4" id="KW-1015">Disulfide bond</keyword>
<dbReference type="AlphaFoldDB" id="A0A4Y2IGV5"/>
<dbReference type="PANTHER" id="PTHR12450:SF22">
    <property type="entry name" value="EXTRACELLULAR SERINE_THREONINE PROTEIN CG31145"/>
    <property type="match status" value="1"/>
</dbReference>
<comment type="subcellular location">
    <subcellularLocation>
        <location evidence="1">Golgi apparatus</location>
    </subcellularLocation>
</comment>
<gene>
    <name evidence="7" type="primary">CG31145_2</name>
    <name evidence="7" type="ORF">AVEN_15481_1</name>
</gene>
<evidence type="ECO:0000256" key="1">
    <source>
        <dbReference type="ARBA" id="ARBA00004555"/>
    </source>
</evidence>
<proteinExistence type="inferred from homology"/>
<keyword evidence="3" id="KW-0333">Golgi apparatus</keyword>
<reference evidence="7 8" key="1">
    <citation type="journal article" date="2019" name="Sci. Rep.">
        <title>Orb-weaving spider Araneus ventricosus genome elucidates the spidroin gene catalogue.</title>
        <authorList>
            <person name="Kono N."/>
            <person name="Nakamura H."/>
            <person name="Ohtoshi R."/>
            <person name="Moran D.A.P."/>
            <person name="Shinohara A."/>
            <person name="Yoshida Y."/>
            <person name="Fujiwara M."/>
            <person name="Mori M."/>
            <person name="Tomita M."/>
            <person name="Arakawa K."/>
        </authorList>
    </citation>
    <scope>NUCLEOTIDE SEQUENCE [LARGE SCALE GENOMIC DNA]</scope>
</reference>
<name>A0A4Y2IGV5_ARAVE</name>
<keyword evidence="8" id="KW-1185">Reference proteome</keyword>
<dbReference type="GO" id="GO:0016773">
    <property type="term" value="F:phosphotransferase activity, alcohol group as acceptor"/>
    <property type="evidence" value="ECO:0007669"/>
    <property type="project" value="TreeGrafter"/>
</dbReference>
<evidence type="ECO:0000256" key="4">
    <source>
        <dbReference type="ARBA" id="ARBA00023157"/>
    </source>
</evidence>
<protein>
    <submittedName>
        <fullName evidence="7">Extracellular serine/threonine protein CG31145</fullName>
    </submittedName>
</protein>
<keyword evidence="5" id="KW-0325">Glycoprotein</keyword>
<evidence type="ECO:0000256" key="2">
    <source>
        <dbReference type="ARBA" id="ARBA00006557"/>
    </source>
</evidence>
<feature type="domain" description="FAM20 C-terminal" evidence="6">
    <location>
        <begin position="25"/>
        <end position="118"/>
    </location>
</feature>
<dbReference type="InterPro" id="IPR024869">
    <property type="entry name" value="FAM20"/>
</dbReference>
<dbReference type="PANTHER" id="PTHR12450">
    <property type="entry name" value="DENTIN MATRIX PROTEIN 4 PROTEIN FAM20"/>
    <property type="match status" value="1"/>
</dbReference>
<evidence type="ECO:0000313" key="7">
    <source>
        <dbReference type="EMBL" id="GBM77007.1"/>
    </source>
</evidence>